<proteinExistence type="predicted"/>
<dbReference type="EMBL" id="RBQT01000104">
    <property type="protein sequence ID" value="RMP77958.1"/>
    <property type="molecule type" value="Genomic_DNA"/>
</dbReference>
<evidence type="ECO:0000313" key="1">
    <source>
        <dbReference type="EMBL" id="RMP77958.1"/>
    </source>
</evidence>
<name>A0A7Z6U6D2_PSESF</name>
<organism evidence="1 2">
    <name type="scientific">Pseudomonas syringae pv. actinidiae</name>
    <dbReference type="NCBI Taxonomy" id="103796"/>
    <lineage>
        <taxon>Bacteria</taxon>
        <taxon>Pseudomonadati</taxon>
        <taxon>Pseudomonadota</taxon>
        <taxon>Gammaproteobacteria</taxon>
        <taxon>Pseudomonadales</taxon>
        <taxon>Pseudomonadaceae</taxon>
        <taxon>Pseudomonas</taxon>
        <taxon>Pseudomonas syringae</taxon>
    </lineage>
</organism>
<protein>
    <submittedName>
        <fullName evidence="1">Uncharacterized protein</fullName>
    </submittedName>
</protein>
<sequence length="516" mass="56827">MYGFTRAVHRNGHRHVFDLELVDRFHAQFGEGHDSGFLDRLSHQVRSAADGHQVHGFVVADCVDGGRAAFGFADHAQQAGLVEDLAGELIHPRGRGRACRANDFFAYRINRADVVDETTLEVDRQAFALVEHFDHALVRGVASGKHLAIEQHGFARLPALHFFRGQGVEVDSAGRWAGFPDDFRVGVQRRRFQRGRAAAVEHEVRVAGGRAVRDHAHRQRRSMGRVVHDLDVEHGGQTAQALSADAQLVDLFEQFQTHLFDAVLRATGLQLMNVDGLHQHFLGHDRGLFRGAADADAEHARWAPACAHGRHGFQDPVDDRIGRVEHRHLRFVFRTAAFRRDVHFHGITRNDGVVDNSRGVVLGVFASACRVGEDRCTQHVFRQVVSATHAFVDHVVQAHGGAIPANIHTHAYENGDDAGVLADRAMTGRAHARVDQDLGDGVASGRRLFTQIRLVHGLDEIHGVVVGNELQCVCNALNQVVLLDHGHAARSSVRTGTFNYAIGGSLELRLEPELSG</sequence>
<accession>A0A7Z6U6D2</accession>
<dbReference type="AlphaFoldDB" id="A0A7Z6U6D2"/>
<dbReference type="Proteomes" id="UP000282289">
    <property type="component" value="Unassembled WGS sequence"/>
</dbReference>
<gene>
    <name evidence="1" type="ORF">ALQ15_116128</name>
</gene>
<reference evidence="1 2" key="1">
    <citation type="submission" date="2018-08" db="EMBL/GenBank/DDBJ databases">
        <title>Recombination of ecologically and evolutionarily significant loci maintains genetic cohesion in the Pseudomonas syringae species complex.</title>
        <authorList>
            <person name="Dillon M."/>
            <person name="Thakur S."/>
            <person name="Almeida R.N.D."/>
            <person name="Weir B.S."/>
            <person name="Guttman D.S."/>
        </authorList>
    </citation>
    <scope>NUCLEOTIDE SEQUENCE [LARGE SCALE GENOMIC DNA]</scope>
    <source>
        <strain evidence="1 2">ICMP 19589</strain>
    </source>
</reference>
<evidence type="ECO:0000313" key="2">
    <source>
        <dbReference type="Proteomes" id="UP000282289"/>
    </source>
</evidence>
<comment type="caution">
    <text evidence="1">The sequence shown here is derived from an EMBL/GenBank/DDBJ whole genome shotgun (WGS) entry which is preliminary data.</text>
</comment>